<feature type="domain" description="DUF4935" evidence="1">
    <location>
        <begin position="8"/>
        <end position="177"/>
    </location>
</feature>
<dbReference type="AlphaFoldDB" id="A0A412AUK6"/>
<dbReference type="Proteomes" id="UP000284751">
    <property type="component" value="Unassembled WGS sequence"/>
</dbReference>
<evidence type="ECO:0000313" key="3">
    <source>
        <dbReference type="Proteomes" id="UP000284751"/>
    </source>
</evidence>
<name>A0A412AUK6_9FIRM</name>
<organism evidence="2 3">
    <name type="scientific">[Clostridium] leptum</name>
    <dbReference type="NCBI Taxonomy" id="1535"/>
    <lineage>
        <taxon>Bacteria</taxon>
        <taxon>Bacillati</taxon>
        <taxon>Bacillota</taxon>
        <taxon>Clostridia</taxon>
        <taxon>Eubacteriales</taxon>
        <taxon>Oscillospiraceae</taxon>
        <taxon>Oscillospiraceae incertae sedis</taxon>
    </lineage>
</organism>
<protein>
    <recommendedName>
        <fullName evidence="1">DUF4935 domain-containing protein</fullName>
    </recommendedName>
</protein>
<dbReference type="Pfam" id="PF16289">
    <property type="entry name" value="PIN_12"/>
    <property type="match status" value="1"/>
</dbReference>
<gene>
    <name evidence="2" type="ORF">DWY99_13130</name>
</gene>
<dbReference type="InterPro" id="IPR032557">
    <property type="entry name" value="DUF4935"/>
</dbReference>
<reference evidence="2 3" key="1">
    <citation type="submission" date="2018-08" db="EMBL/GenBank/DDBJ databases">
        <title>A genome reference for cultivated species of the human gut microbiota.</title>
        <authorList>
            <person name="Zou Y."/>
            <person name="Xue W."/>
            <person name="Luo G."/>
        </authorList>
    </citation>
    <scope>NUCLEOTIDE SEQUENCE [LARGE SCALE GENOMIC DNA]</scope>
    <source>
        <strain evidence="2 3">AF28-26</strain>
    </source>
</reference>
<proteinExistence type="predicted"/>
<sequence length="373" mass="43064">MDFCFDAVIIDTSALENFQFDFCGWTTKTLPSFFDFLKEQNIHLLNHPVLDGEIKKHIVHSQLLEKINGLQQNIQRNKEFYKLIGVSPEDAIKRLSELDIEKMLLSEYNNIFCDATMLSFSSPEIIFEKYFSSCPPFSESGNKKNEFPDAFIIESVNDYLRKNRFHNVLVVSKDFDWKKAFEKVERTSFCDSIDDALKMVQSTEKIDYIVSDCKIEILEAIQFQAECECYSLSDFEMPANADVEIMSVKVGDINDIIPLRITSSTILFKCSAHLFVAGSTRIINEDRSFWDHEEREYLFISYSDISFKNGQANVECEITIDYSPEIDDYTAQVSDARIIEKYAIDIDLNGADIDEEECSDDQLAYEALLDDHR</sequence>
<comment type="caution">
    <text evidence="2">The sequence shown here is derived from an EMBL/GenBank/DDBJ whole genome shotgun (WGS) entry which is preliminary data.</text>
</comment>
<accession>A0A412AUK6</accession>
<evidence type="ECO:0000313" key="2">
    <source>
        <dbReference type="EMBL" id="RGQ35060.1"/>
    </source>
</evidence>
<dbReference type="EMBL" id="QRTC01000074">
    <property type="protein sequence ID" value="RGQ35060.1"/>
    <property type="molecule type" value="Genomic_DNA"/>
</dbReference>
<evidence type="ECO:0000259" key="1">
    <source>
        <dbReference type="Pfam" id="PF16289"/>
    </source>
</evidence>